<name>S3W5V5_9LEPT</name>
<accession>S3W5V5</accession>
<organism evidence="1 2">
    <name type="scientific">Leptospira fainei serovar Hurstbridge str. BUT 6</name>
    <dbReference type="NCBI Taxonomy" id="1193011"/>
    <lineage>
        <taxon>Bacteria</taxon>
        <taxon>Pseudomonadati</taxon>
        <taxon>Spirochaetota</taxon>
        <taxon>Spirochaetia</taxon>
        <taxon>Leptospirales</taxon>
        <taxon>Leptospiraceae</taxon>
        <taxon>Leptospira</taxon>
    </lineage>
</organism>
<evidence type="ECO:0000313" key="2">
    <source>
        <dbReference type="Proteomes" id="UP000014540"/>
    </source>
</evidence>
<evidence type="ECO:0000313" key="1">
    <source>
        <dbReference type="EMBL" id="EPG75537.1"/>
    </source>
</evidence>
<proteinExistence type="predicted"/>
<gene>
    <name evidence="1" type="ORF">LEP1GSC058_2169</name>
</gene>
<dbReference type="AlphaFoldDB" id="S3W5V5"/>
<protein>
    <submittedName>
        <fullName evidence="1">Uncharacterized protein</fullName>
    </submittedName>
</protein>
<comment type="caution">
    <text evidence="1">The sequence shown here is derived from an EMBL/GenBank/DDBJ whole genome shotgun (WGS) entry which is preliminary data.</text>
</comment>
<sequence>MIRWNRSDMPDFLMLYYSYILEYCISFREISQRFTNL</sequence>
<dbReference type="EMBL" id="AKWZ02000003">
    <property type="protein sequence ID" value="EPG75537.1"/>
    <property type="molecule type" value="Genomic_DNA"/>
</dbReference>
<keyword evidence="2" id="KW-1185">Reference proteome</keyword>
<dbReference type="STRING" id="1193011.LEP1GSC058_2169"/>
<dbReference type="Proteomes" id="UP000014540">
    <property type="component" value="Unassembled WGS sequence"/>
</dbReference>
<reference evidence="1" key="1">
    <citation type="submission" date="2013-04" db="EMBL/GenBank/DDBJ databases">
        <authorList>
            <person name="Harkins D.M."/>
            <person name="Durkin A.S."/>
            <person name="Selengut J.D."/>
            <person name="Sanka R."/>
            <person name="DePew J."/>
            <person name="Purushe J."/>
            <person name="Ahmed A."/>
            <person name="van der Linden H."/>
            <person name="Goris M.G.A."/>
            <person name="Hartskeerl R.A."/>
            <person name="Vinetz J.M."/>
            <person name="Sutton G.G."/>
            <person name="Nelson W.C."/>
            <person name="Fouts D.E."/>
        </authorList>
    </citation>
    <scope>NUCLEOTIDE SEQUENCE [LARGE SCALE GENOMIC DNA]</scope>
    <source>
        <strain evidence="1">BUT 6</strain>
    </source>
</reference>